<dbReference type="EMBL" id="CM008048">
    <property type="protein sequence ID" value="PVH61907.1"/>
    <property type="molecule type" value="Genomic_DNA"/>
</dbReference>
<organism evidence="2">
    <name type="scientific">Panicum hallii</name>
    <dbReference type="NCBI Taxonomy" id="206008"/>
    <lineage>
        <taxon>Eukaryota</taxon>
        <taxon>Viridiplantae</taxon>
        <taxon>Streptophyta</taxon>
        <taxon>Embryophyta</taxon>
        <taxon>Tracheophyta</taxon>
        <taxon>Spermatophyta</taxon>
        <taxon>Magnoliopsida</taxon>
        <taxon>Liliopsida</taxon>
        <taxon>Poales</taxon>
        <taxon>Poaceae</taxon>
        <taxon>PACMAD clade</taxon>
        <taxon>Panicoideae</taxon>
        <taxon>Panicodae</taxon>
        <taxon>Paniceae</taxon>
        <taxon>Panicinae</taxon>
        <taxon>Panicum</taxon>
        <taxon>Panicum sect. Panicum</taxon>
    </lineage>
</organism>
<gene>
    <name evidence="2" type="ORF">PAHAL_3G153000</name>
</gene>
<dbReference type="AlphaFoldDB" id="A0A2T8KI94"/>
<sequence length="55" mass="6210">MALGDLELGGRAGERQCQDANGSARQYNEAIGVRRGHEEWGCPVRRHGIWRCISW</sequence>
<evidence type="ECO:0000256" key="1">
    <source>
        <dbReference type="SAM" id="MobiDB-lite"/>
    </source>
</evidence>
<reference evidence="2" key="1">
    <citation type="submission" date="2018-04" db="EMBL/GenBank/DDBJ databases">
        <title>WGS assembly of Panicum hallii.</title>
        <authorList>
            <person name="Lovell J."/>
            <person name="Jenkins J."/>
            <person name="Lowry D."/>
            <person name="Mamidi S."/>
            <person name="Sreedasyam A."/>
            <person name="Weng X."/>
            <person name="Barry K."/>
            <person name="Bonette J."/>
            <person name="Campitelli B."/>
            <person name="Daum C."/>
            <person name="Gordon S."/>
            <person name="Gould B."/>
            <person name="Lipzen A."/>
            <person name="Macqueen A."/>
            <person name="Palacio-Mejia J."/>
            <person name="Plott C."/>
            <person name="Shakirov E."/>
            <person name="Shu S."/>
            <person name="Yoshinaga Y."/>
            <person name="Zane M."/>
            <person name="Rokhsar D."/>
            <person name="Grimwood J."/>
            <person name="Schmutz J."/>
            <person name="Juenger T."/>
        </authorList>
    </citation>
    <scope>NUCLEOTIDE SEQUENCE [LARGE SCALE GENOMIC DNA]</scope>
    <source>
        <strain evidence="2">FIL2</strain>
    </source>
</reference>
<protein>
    <submittedName>
        <fullName evidence="2">Uncharacterized protein</fullName>
    </submittedName>
</protein>
<proteinExistence type="predicted"/>
<dbReference type="Proteomes" id="UP000243499">
    <property type="component" value="Chromosome 3"/>
</dbReference>
<dbReference type="Gramene" id="PVH61907">
    <property type="protein sequence ID" value="PVH61907"/>
    <property type="gene ID" value="PAHAL_3G153000"/>
</dbReference>
<feature type="region of interest" description="Disordered" evidence="1">
    <location>
        <begin position="1"/>
        <end position="20"/>
    </location>
</feature>
<evidence type="ECO:0000313" key="2">
    <source>
        <dbReference type="EMBL" id="PVH61907.1"/>
    </source>
</evidence>
<accession>A0A2T8KI94</accession>
<name>A0A2T8KI94_9POAL</name>